<dbReference type="EMBL" id="JBEHCU010012253">
    <property type="protein sequence ID" value="KAL1375729.1"/>
    <property type="molecule type" value="Genomic_DNA"/>
</dbReference>
<organism evidence="2 3">
    <name type="scientific">Culex pipiens pipiens</name>
    <name type="common">Northern house mosquito</name>
    <dbReference type="NCBI Taxonomy" id="38569"/>
    <lineage>
        <taxon>Eukaryota</taxon>
        <taxon>Metazoa</taxon>
        <taxon>Ecdysozoa</taxon>
        <taxon>Arthropoda</taxon>
        <taxon>Hexapoda</taxon>
        <taxon>Insecta</taxon>
        <taxon>Pterygota</taxon>
        <taxon>Neoptera</taxon>
        <taxon>Endopterygota</taxon>
        <taxon>Diptera</taxon>
        <taxon>Nematocera</taxon>
        <taxon>Culicoidea</taxon>
        <taxon>Culicidae</taxon>
        <taxon>Culicinae</taxon>
        <taxon>Culicini</taxon>
        <taxon>Culex</taxon>
        <taxon>Culex</taxon>
    </lineage>
</organism>
<protein>
    <submittedName>
        <fullName evidence="2">Uncharacterized protein</fullName>
    </submittedName>
</protein>
<keyword evidence="3" id="KW-1185">Reference proteome</keyword>
<name>A0ABD1CIC2_CULPP</name>
<sequence length="185" mass="20393">MAVARNYFGKLKLPTAAGTLLALQTTASTLWVAFAFSAVFAPELGQFMGMGIKIAIEGGMLLLVEWKPSSLEQWAEVLILVQDMREFVMDLAVLLDVMLEDYAMTRRISCVAAVCELVRLGLFFKGLWSRRKAFCKKNSNEVNDLIDATIATCWAVCVFVAILAPGSRQWVHCAEAIQRAPRASG</sequence>
<dbReference type="AlphaFoldDB" id="A0ABD1CIC2"/>
<evidence type="ECO:0000256" key="1">
    <source>
        <dbReference type="SAM" id="Phobius"/>
    </source>
</evidence>
<keyword evidence="1" id="KW-1133">Transmembrane helix</keyword>
<evidence type="ECO:0000313" key="2">
    <source>
        <dbReference type="EMBL" id="KAL1375729.1"/>
    </source>
</evidence>
<keyword evidence="1" id="KW-0472">Membrane</keyword>
<proteinExistence type="predicted"/>
<comment type="caution">
    <text evidence="2">The sequence shown here is derived from an EMBL/GenBank/DDBJ whole genome shotgun (WGS) entry which is preliminary data.</text>
</comment>
<feature type="transmembrane region" description="Helical" evidence="1">
    <location>
        <begin position="20"/>
        <end position="41"/>
    </location>
</feature>
<evidence type="ECO:0000313" key="3">
    <source>
        <dbReference type="Proteomes" id="UP001562425"/>
    </source>
</evidence>
<dbReference type="Proteomes" id="UP001562425">
    <property type="component" value="Unassembled WGS sequence"/>
</dbReference>
<gene>
    <name evidence="2" type="ORF">pipiens_017326</name>
</gene>
<reference evidence="2 3" key="1">
    <citation type="submission" date="2024-05" db="EMBL/GenBank/DDBJ databases">
        <title>Culex pipiens pipiens assembly and annotation.</title>
        <authorList>
            <person name="Alout H."/>
            <person name="Durand T."/>
        </authorList>
    </citation>
    <scope>NUCLEOTIDE SEQUENCE [LARGE SCALE GENOMIC DNA]</scope>
    <source>
        <strain evidence="2">HA-2024</strain>
        <tissue evidence="2">Whole body</tissue>
    </source>
</reference>
<keyword evidence="1" id="KW-0812">Transmembrane</keyword>
<accession>A0ABD1CIC2</accession>